<dbReference type="Proteomes" id="UP000320176">
    <property type="component" value="Unassembled WGS sequence"/>
</dbReference>
<dbReference type="GO" id="GO:0008237">
    <property type="term" value="F:metallopeptidase activity"/>
    <property type="evidence" value="ECO:0007669"/>
    <property type="project" value="UniProtKB-KW"/>
</dbReference>
<dbReference type="InterPro" id="IPR036005">
    <property type="entry name" value="Creatinase/aminopeptidase-like"/>
</dbReference>
<accession>A0A5C5ZRA2</accession>
<comment type="similarity">
    <text evidence="5">Belongs to the peptidase M24B family.</text>
</comment>
<protein>
    <submittedName>
        <fullName evidence="7">Putative peptidase</fullName>
        <ecNumber evidence="7">3.4.-.-</ecNumber>
    </submittedName>
</protein>
<dbReference type="Gene3D" id="3.90.230.10">
    <property type="entry name" value="Creatinase/methionine aminopeptidase superfamily"/>
    <property type="match status" value="1"/>
</dbReference>
<dbReference type="PANTHER" id="PTHR46112:SF3">
    <property type="entry name" value="AMINOPEPTIDASE YPDF"/>
    <property type="match status" value="1"/>
</dbReference>
<evidence type="ECO:0000256" key="4">
    <source>
        <dbReference type="ARBA" id="ARBA00023049"/>
    </source>
</evidence>
<evidence type="ECO:0000313" key="7">
    <source>
        <dbReference type="EMBL" id="TWT89437.1"/>
    </source>
</evidence>
<dbReference type="EMBL" id="SJPN01000023">
    <property type="protein sequence ID" value="TWT89437.1"/>
    <property type="molecule type" value="Genomic_DNA"/>
</dbReference>
<dbReference type="CDD" id="cd01066">
    <property type="entry name" value="APP_MetAP"/>
    <property type="match status" value="1"/>
</dbReference>
<feature type="domain" description="Peptidase M24" evidence="6">
    <location>
        <begin position="136"/>
        <end position="360"/>
    </location>
</feature>
<dbReference type="AlphaFoldDB" id="A0A5C5ZRA2"/>
<keyword evidence="1" id="KW-0645">Protease</keyword>
<name>A0A5C5ZRA2_9BACT</name>
<organism evidence="7 8">
    <name type="scientific">Stieleria varia</name>
    <dbReference type="NCBI Taxonomy" id="2528005"/>
    <lineage>
        <taxon>Bacteria</taxon>
        <taxon>Pseudomonadati</taxon>
        <taxon>Planctomycetota</taxon>
        <taxon>Planctomycetia</taxon>
        <taxon>Pirellulales</taxon>
        <taxon>Pirellulaceae</taxon>
        <taxon>Stieleria</taxon>
    </lineage>
</organism>
<keyword evidence="3 7" id="KW-0378">Hydrolase</keyword>
<proteinExistence type="inferred from homology"/>
<dbReference type="PROSITE" id="PS00491">
    <property type="entry name" value="PROLINE_PEPTIDASE"/>
    <property type="match status" value="1"/>
</dbReference>
<dbReference type="InterPro" id="IPR050659">
    <property type="entry name" value="Peptidase_M24B"/>
</dbReference>
<evidence type="ECO:0000256" key="3">
    <source>
        <dbReference type="ARBA" id="ARBA00022801"/>
    </source>
</evidence>
<evidence type="ECO:0000313" key="8">
    <source>
        <dbReference type="Proteomes" id="UP000320176"/>
    </source>
</evidence>
<dbReference type="GO" id="GO:0006508">
    <property type="term" value="P:proteolysis"/>
    <property type="evidence" value="ECO:0007669"/>
    <property type="project" value="UniProtKB-KW"/>
</dbReference>
<dbReference type="InterPro" id="IPR001131">
    <property type="entry name" value="Peptidase_M24B_aminopep-P_CS"/>
</dbReference>
<keyword evidence="4" id="KW-0482">Metalloprotease</keyword>
<dbReference type="RefSeq" id="WP_146523690.1">
    <property type="nucleotide sequence ID" value="NZ_CP151726.1"/>
</dbReference>
<dbReference type="Pfam" id="PF00557">
    <property type="entry name" value="Peptidase_M24"/>
    <property type="match status" value="1"/>
</dbReference>
<evidence type="ECO:0000256" key="2">
    <source>
        <dbReference type="ARBA" id="ARBA00022723"/>
    </source>
</evidence>
<evidence type="ECO:0000259" key="6">
    <source>
        <dbReference type="Pfam" id="PF00557"/>
    </source>
</evidence>
<evidence type="ECO:0000256" key="1">
    <source>
        <dbReference type="ARBA" id="ARBA00022670"/>
    </source>
</evidence>
<dbReference type="SUPFAM" id="SSF55920">
    <property type="entry name" value="Creatinase/aminopeptidase"/>
    <property type="match status" value="1"/>
</dbReference>
<dbReference type="OrthoDB" id="9806388at2"/>
<keyword evidence="2 5" id="KW-0479">Metal-binding</keyword>
<keyword evidence="8" id="KW-1185">Reference proteome</keyword>
<dbReference type="EC" id="3.4.-.-" evidence="7"/>
<comment type="caution">
    <text evidence="7">The sequence shown here is derived from an EMBL/GenBank/DDBJ whole genome shotgun (WGS) entry which is preliminary data.</text>
</comment>
<dbReference type="GO" id="GO:0046872">
    <property type="term" value="F:metal ion binding"/>
    <property type="evidence" value="ECO:0007669"/>
    <property type="project" value="UniProtKB-KW"/>
</dbReference>
<reference evidence="7 8" key="1">
    <citation type="submission" date="2019-02" db="EMBL/GenBank/DDBJ databases">
        <title>Deep-cultivation of Planctomycetes and their phenomic and genomic characterization uncovers novel biology.</title>
        <authorList>
            <person name="Wiegand S."/>
            <person name="Jogler M."/>
            <person name="Boedeker C."/>
            <person name="Pinto D."/>
            <person name="Vollmers J."/>
            <person name="Rivas-Marin E."/>
            <person name="Kohn T."/>
            <person name="Peeters S.H."/>
            <person name="Heuer A."/>
            <person name="Rast P."/>
            <person name="Oberbeckmann S."/>
            <person name="Bunk B."/>
            <person name="Jeske O."/>
            <person name="Meyerdierks A."/>
            <person name="Storesund J.E."/>
            <person name="Kallscheuer N."/>
            <person name="Luecker S."/>
            <person name="Lage O.M."/>
            <person name="Pohl T."/>
            <person name="Merkel B.J."/>
            <person name="Hornburger P."/>
            <person name="Mueller R.-W."/>
            <person name="Bruemmer F."/>
            <person name="Labrenz M."/>
            <person name="Spormann A.M."/>
            <person name="Op Den Camp H."/>
            <person name="Overmann J."/>
            <person name="Amann R."/>
            <person name="Jetten M.S.M."/>
            <person name="Mascher T."/>
            <person name="Medema M.H."/>
            <person name="Devos D.P."/>
            <person name="Kaster A.-K."/>
            <person name="Ovreas L."/>
            <person name="Rohde M."/>
            <person name="Galperin M.Y."/>
            <person name="Jogler C."/>
        </authorList>
    </citation>
    <scope>NUCLEOTIDE SEQUENCE [LARGE SCALE GENOMIC DNA]</scope>
    <source>
        <strain evidence="7 8">Pla52n</strain>
    </source>
</reference>
<dbReference type="PANTHER" id="PTHR46112">
    <property type="entry name" value="AMINOPEPTIDASE"/>
    <property type="match status" value="1"/>
</dbReference>
<dbReference type="InterPro" id="IPR000994">
    <property type="entry name" value="Pept_M24"/>
</dbReference>
<evidence type="ECO:0000256" key="5">
    <source>
        <dbReference type="RuleBase" id="RU000590"/>
    </source>
</evidence>
<sequence length="376" mass="40544">MSVKVFAGIAARNPTLFRRTQVALGDPAAWIELDGRQIALVRDLEMDRVRQRSAATLVTCPADNAPDSGLDADRETATAQALTQWLKKNGIGEVTGDRTFPFIFAWHLQQAGISVRYDAELGVLDRRSKQDFEIEALTAAQSTTESVMQMICEMIARASVSADGILQHDGGRLTSERVRSIAGVEFMKRGFSMSHGAIVATAPHVADCHHAGDGPLRTEIPVVVDLFPMDESTRYWGDCTRTVVNGSPSDTVVAMHQAVVRAKAAATQKLKLGTPAGDVHQAAEDVLVESGYPLSRGTITDHPSIQHGTGHGIGLDVHEPILLDTGGGPVLKNEVFTIEPGLYGRNDGGVRVEDMLVVTDGDALNLNRLHEGLDWK</sequence>
<gene>
    <name evidence="7" type="ORF">Pla52n_68230</name>
</gene>